<dbReference type="InterPro" id="IPR050282">
    <property type="entry name" value="Cycloisomerase_2"/>
</dbReference>
<evidence type="ECO:0000313" key="2">
    <source>
        <dbReference type="EMBL" id="SMH32596.1"/>
    </source>
</evidence>
<dbReference type="PANTHER" id="PTHR30344">
    <property type="entry name" value="6-PHOSPHOGLUCONOLACTONASE-RELATED"/>
    <property type="match status" value="1"/>
</dbReference>
<proteinExistence type="inferred from homology"/>
<dbReference type="Gene3D" id="2.130.10.10">
    <property type="entry name" value="YVTN repeat-like/Quinoprotein amine dehydrogenase"/>
    <property type="match status" value="1"/>
</dbReference>
<dbReference type="STRING" id="1073423.SAMN04488700_1433"/>
<keyword evidence="3" id="KW-1185">Reference proteome</keyword>
<name>A0A1X7N6Q4_9LACT</name>
<sequence>MNETIFLGTYTKRESKGIYTIQLDRVNKRLTHSAFLVQADNPTYLTLSDDKNRLYTISKENEDGALVAFKRNESNELIQSGAVSAQGAPPCYVSYDKVRSFVYTANYHKGEVSVLKTDEEGQLTLLDTVKHSGSSIHENQQIPHAHYFDLSPDGRYVIACDLGTDVVYTYAVDDNGKLSEVSRLDVAPGTGPRHLVFHPNQKTAYLFGELSSEVLTLRYNLNTGVFTVAQTIPTIPAEHTEFNGGAAIRISQDGKFVYASNRGHDSIAVFSVSSKNNLLSLVEIIASEGRIPRDFDIDPTDQFVVVAHQESDNLTLFERDQETGELSLLQKDVYVPECVCVLFDSL</sequence>
<accession>A0A1X7N6Q4</accession>
<dbReference type="FunFam" id="2.130.10.10:FF:000306">
    <property type="entry name" value="3-carboxymuconate cyclase"/>
    <property type="match status" value="1"/>
</dbReference>
<dbReference type="Pfam" id="PF10282">
    <property type="entry name" value="Lactonase"/>
    <property type="match status" value="1"/>
</dbReference>
<gene>
    <name evidence="2" type="ORF">SAMN04488700_1433</name>
</gene>
<reference evidence="2 3" key="1">
    <citation type="submission" date="2017-04" db="EMBL/GenBank/DDBJ databases">
        <authorList>
            <person name="Afonso C.L."/>
            <person name="Miller P.J."/>
            <person name="Scott M.A."/>
            <person name="Spackman E."/>
            <person name="Goraichik I."/>
            <person name="Dimitrov K.M."/>
            <person name="Suarez D.L."/>
            <person name="Swayne D.E."/>
        </authorList>
    </citation>
    <scope>NUCLEOTIDE SEQUENCE [LARGE SCALE GENOMIC DNA]</scope>
    <source>
        <strain evidence="2 3">LMG26642</strain>
    </source>
</reference>
<dbReference type="RefSeq" id="WP_085559590.1">
    <property type="nucleotide sequence ID" value="NZ_FOAH01000004.1"/>
</dbReference>
<evidence type="ECO:0000313" key="3">
    <source>
        <dbReference type="Proteomes" id="UP000193435"/>
    </source>
</evidence>
<dbReference type="EMBL" id="FXBJ01000002">
    <property type="protein sequence ID" value="SMH32596.1"/>
    <property type="molecule type" value="Genomic_DNA"/>
</dbReference>
<dbReference type="InterPro" id="IPR019405">
    <property type="entry name" value="Lactonase_7-beta_prop"/>
</dbReference>
<dbReference type="InterPro" id="IPR015943">
    <property type="entry name" value="WD40/YVTN_repeat-like_dom_sf"/>
</dbReference>
<dbReference type="AlphaFoldDB" id="A0A1X7N6Q4"/>
<protein>
    <submittedName>
        <fullName evidence="2">6-phosphogluconolactonase</fullName>
    </submittedName>
</protein>
<dbReference type="Proteomes" id="UP000193435">
    <property type="component" value="Unassembled WGS sequence"/>
</dbReference>
<organism evidence="2 3">
    <name type="scientific">Carnobacterium iners</name>
    <dbReference type="NCBI Taxonomy" id="1073423"/>
    <lineage>
        <taxon>Bacteria</taxon>
        <taxon>Bacillati</taxon>
        <taxon>Bacillota</taxon>
        <taxon>Bacilli</taxon>
        <taxon>Lactobacillales</taxon>
        <taxon>Carnobacteriaceae</taxon>
        <taxon>Carnobacterium</taxon>
    </lineage>
</organism>
<dbReference type="SUPFAM" id="SSF51004">
    <property type="entry name" value="C-terminal (heme d1) domain of cytochrome cd1-nitrite reductase"/>
    <property type="match status" value="1"/>
</dbReference>
<dbReference type="OrthoDB" id="9790815at2"/>
<dbReference type="PANTHER" id="PTHR30344:SF1">
    <property type="entry name" value="6-PHOSPHOGLUCONOLACTONASE"/>
    <property type="match status" value="1"/>
</dbReference>
<dbReference type="InterPro" id="IPR011048">
    <property type="entry name" value="Haem_d1_sf"/>
</dbReference>
<dbReference type="GO" id="GO:0005829">
    <property type="term" value="C:cytosol"/>
    <property type="evidence" value="ECO:0007669"/>
    <property type="project" value="TreeGrafter"/>
</dbReference>
<comment type="similarity">
    <text evidence="1">Belongs to the cycloisomerase 2 family.</text>
</comment>
<dbReference type="GO" id="GO:0017057">
    <property type="term" value="F:6-phosphogluconolactonase activity"/>
    <property type="evidence" value="ECO:0007669"/>
    <property type="project" value="TreeGrafter"/>
</dbReference>
<evidence type="ECO:0000256" key="1">
    <source>
        <dbReference type="ARBA" id="ARBA00005564"/>
    </source>
</evidence>